<dbReference type="PIRSF" id="PIRSF000535">
    <property type="entry name" value="1PFK/6PFK/LacC"/>
    <property type="match status" value="1"/>
</dbReference>
<dbReference type="EMBL" id="VSFG01000003">
    <property type="protein sequence ID" value="TYB45587.1"/>
    <property type="molecule type" value="Genomic_DNA"/>
</dbReference>
<dbReference type="InterPro" id="IPR011611">
    <property type="entry name" value="PfkB_dom"/>
</dbReference>
<dbReference type="Proteomes" id="UP000323380">
    <property type="component" value="Unassembled WGS sequence"/>
</dbReference>
<dbReference type="STRING" id="1220554.GCA_001552135_05716"/>
<dbReference type="RefSeq" id="WP_067898071.1">
    <property type="nucleotide sequence ID" value="NZ_VSFG01000003.1"/>
</dbReference>
<evidence type="ECO:0000256" key="4">
    <source>
        <dbReference type="ARBA" id="ARBA00022777"/>
    </source>
</evidence>
<keyword evidence="5" id="KW-0067">ATP-binding</keyword>
<reference evidence="9 10" key="1">
    <citation type="submission" date="2019-08" db="EMBL/GenBank/DDBJ databases">
        <title>Actinomadura sp. nov. CYP1-5 isolated from mountain soil.</title>
        <authorList>
            <person name="Songsumanus A."/>
            <person name="Kuncharoen N."/>
            <person name="Kudo T."/>
            <person name="Yuki M."/>
            <person name="Igarashi Y."/>
            <person name="Tanasupawat S."/>
        </authorList>
    </citation>
    <scope>NUCLEOTIDE SEQUENCE [LARGE SCALE GENOMIC DNA]</scope>
    <source>
        <strain evidence="9 10">JCM 14158</strain>
    </source>
</reference>
<dbReference type="InterPro" id="IPR002173">
    <property type="entry name" value="Carboh/pur_kinase_PfkB_CS"/>
</dbReference>
<dbReference type="PROSITE" id="PS00584">
    <property type="entry name" value="PFKB_KINASES_2"/>
    <property type="match status" value="1"/>
</dbReference>
<dbReference type="AlphaFoldDB" id="A0A5D0NM92"/>
<dbReference type="NCBIfam" id="TIGR03168">
    <property type="entry name" value="1-PFK"/>
    <property type="match status" value="1"/>
</dbReference>
<evidence type="ECO:0000256" key="2">
    <source>
        <dbReference type="ARBA" id="ARBA00022679"/>
    </source>
</evidence>
<evidence type="ECO:0000256" key="5">
    <source>
        <dbReference type="ARBA" id="ARBA00022840"/>
    </source>
</evidence>
<evidence type="ECO:0000313" key="9">
    <source>
        <dbReference type="EMBL" id="TYB45587.1"/>
    </source>
</evidence>
<name>A0A5D0NM92_9ACTN</name>
<evidence type="ECO:0000313" key="10">
    <source>
        <dbReference type="Proteomes" id="UP000323380"/>
    </source>
</evidence>
<keyword evidence="3" id="KW-0547">Nucleotide-binding</keyword>
<proteinExistence type="inferred from homology"/>
<evidence type="ECO:0000256" key="7">
    <source>
        <dbReference type="SAM" id="MobiDB-lite"/>
    </source>
</evidence>
<dbReference type="InterPro" id="IPR017583">
    <property type="entry name" value="Tagatose/fructose_Pkinase"/>
</dbReference>
<evidence type="ECO:0000259" key="8">
    <source>
        <dbReference type="Pfam" id="PF00294"/>
    </source>
</evidence>
<dbReference type="Pfam" id="PF00294">
    <property type="entry name" value="PfkB"/>
    <property type="match status" value="1"/>
</dbReference>
<accession>A0A5D0NM92</accession>
<evidence type="ECO:0000256" key="3">
    <source>
        <dbReference type="ARBA" id="ARBA00022741"/>
    </source>
</evidence>
<dbReference type="GO" id="GO:0005829">
    <property type="term" value="C:cytosol"/>
    <property type="evidence" value="ECO:0007669"/>
    <property type="project" value="TreeGrafter"/>
</dbReference>
<evidence type="ECO:0000256" key="1">
    <source>
        <dbReference type="ARBA" id="ARBA00010688"/>
    </source>
</evidence>
<keyword evidence="2 6" id="KW-0808">Transferase</keyword>
<comment type="similarity">
    <text evidence="1">Belongs to the carbohydrate kinase PfkB family.</text>
</comment>
<dbReference type="PANTHER" id="PTHR46566">
    <property type="entry name" value="1-PHOSPHOFRUCTOKINASE-RELATED"/>
    <property type="match status" value="1"/>
</dbReference>
<feature type="domain" description="Carbohydrate kinase PfkB" evidence="8">
    <location>
        <begin position="19"/>
        <end position="292"/>
    </location>
</feature>
<dbReference type="PANTHER" id="PTHR46566:SF5">
    <property type="entry name" value="1-PHOSPHOFRUCTOKINASE"/>
    <property type="match status" value="1"/>
</dbReference>
<evidence type="ECO:0000256" key="6">
    <source>
        <dbReference type="PIRNR" id="PIRNR000535"/>
    </source>
</evidence>
<protein>
    <submittedName>
        <fullName evidence="9">1-phosphofructokinase family hexose kinase</fullName>
    </submittedName>
</protein>
<comment type="caution">
    <text evidence="9">The sequence shown here is derived from an EMBL/GenBank/DDBJ whole genome shotgun (WGS) entry which is preliminary data.</text>
</comment>
<feature type="region of interest" description="Disordered" evidence="7">
    <location>
        <begin position="311"/>
        <end position="337"/>
    </location>
</feature>
<keyword evidence="4 9" id="KW-0418">Kinase</keyword>
<dbReference type="GO" id="GO:0005524">
    <property type="term" value="F:ATP binding"/>
    <property type="evidence" value="ECO:0007669"/>
    <property type="project" value="UniProtKB-KW"/>
</dbReference>
<gene>
    <name evidence="9" type="ORF">FXF69_19360</name>
</gene>
<dbReference type="Gene3D" id="3.40.1190.20">
    <property type="match status" value="1"/>
</dbReference>
<organism evidence="9 10">
    <name type="scientific">Actinomadura chibensis</name>
    <dbReference type="NCBI Taxonomy" id="392828"/>
    <lineage>
        <taxon>Bacteria</taxon>
        <taxon>Bacillati</taxon>
        <taxon>Actinomycetota</taxon>
        <taxon>Actinomycetes</taxon>
        <taxon>Streptosporangiales</taxon>
        <taxon>Thermomonosporaceae</taxon>
        <taxon>Actinomadura</taxon>
    </lineage>
</organism>
<sequence length="337" mass="33111">MIVTVTPNPSLDRTYRIDELRPGTLHRAGFVTVEASGKGVNVSRVLAALGVPTMAVVPVGGSEGRDLAAHLDSAGLCHRVVGVTGAARVNITVIEPGGRTTKINAPGAPLTAAEQRALVRRTGDAARSGATSWVAVCGSLPPDTDPDLVARLVEAAHAAGARAAVDTSGPALPAALSAGADLVKPNREELAELTGRDLGTVGAVVSAARDVASGGTIVLASIGAEGAVLVDGDACLWATPPPIGPVNTTGAGDTLLAGYLAAASEGGAGPEGRLAAAVALGTSACLVHGTAELPDLLLSPADVAVRRATGAGAASDSGNSIDHAAAGTAAEKTRRSS</sequence>
<dbReference type="CDD" id="cd01164">
    <property type="entry name" value="FruK_PfkB_like"/>
    <property type="match status" value="1"/>
</dbReference>
<dbReference type="GO" id="GO:0008443">
    <property type="term" value="F:phosphofructokinase activity"/>
    <property type="evidence" value="ECO:0007669"/>
    <property type="project" value="TreeGrafter"/>
</dbReference>
<dbReference type="SUPFAM" id="SSF53613">
    <property type="entry name" value="Ribokinase-like"/>
    <property type="match status" value="1"/>
</dbReference>
<dbReference type="InterPro" id="IPR029056">
    <property type="entry name" value="Ribokinase-like"/>
</dbReference>
<keyword evidence="10" id="KW-1185">Reference proteome</keyword>